<dbReference type="InterPro" id="IPR006298">
    <property type="entry name" value="BipA"/>
</dbReference>
<dbReference type="PROSITE" id="PS00301">
    <property type="entry name" value="G_TR_1"/>
    <property type="match status" value="1"/>
</dbReference>
<dbReference type="HAMAP" id="MF_00849">
    <property type="entry name" value="BipA"/>
    <property type="match status" value="1"/>
</dbReference>
<dbReference type="InterPro" id="IPR047043">
    <property type="entry name" value="BipA_III"/>
</dbReference>
<dbReference type="Gene3D" id="2.40.50.250">
    <property type="entry name" value="bipa protein"/>
    <property type="match status" value="1"/>
</dbReference>
<gene>
    <name evidence="4" type="primary">bipA</name>
    <name evidence="6" type="ORF">JOC47_000395</name>
</gene>
<comment type="subunit">
    <text evidence="4">Monomer.</text>
</comment>
<dbReference type="Gene3D" id="3.40.50.300">
    <property type="entry name" value="P-loop containing nucleotide triphosphate hydrolases"/>
    <property type="match status" value="1"/>
</dbReference>
<dbReference type="InterPro" id="IPR027417">
    <property type="entry name" value="P-loop_NTPase"/>
</dbReference>
<comment type="caution">
    <text evidence="6">The sequence shown here is derived from an EMBL/GenBank/DDBJ whole genome shotgun (WGS) entry which is preliminary data.</text>
</comment>
<dbReference type="EMBL" id="JAFBDQ010000002">
    <property type="protein sequence ID" value="MBM7555570.1"/>
    <property type="molecule type" value="Genomic_DNA"/>
</dbReference>
<dbReference type="GO" id="GO:0009409">
    <property type="term" value="P:response to cold"/>
    <property type="evidence" value="ECO:0007669"/>
    <property type="project" value="UniProtKB-ARBA"/>
</dbReference>
<keyword evidence="4" id="KW-0694">RNA-binding</keyword>
<dbReference type="InterPro" id="IPR047042">
    <property type="entry name" value="BipA_II"/>
</dbReference>
<evidence type="ECO:0000256" key="3">
    <source>
        <dbReference type="ARBA" id="ARBA00048548"/>
    </source>
</evidence>
<dbReference type="PROSITE" id="PS51722">
    <property type="entry name" value="G_TR_2"/>
    <property type="match status" value="1"/>
</dbReference>
<dbReference type="Gene3D" id="3.30.70.240">
    <property type="match status" value="1"/>
</dbReference>
<keyword evidence="7" id="KW-1185">Reference proteome</keyword>
<reference evidence="6" key="1">
    <citation type="submission" date="2021-01" db="EMBL/GenBank/DDBJ databases">
        <title>Genomic Encyclopedia of Type Strains, Phase IV (KMG-IV): sequencing the most valuable type-strain genomes for metagenomic binning, comparative biology and taxonomic classification.</title>
        <authorList>
            <person name="Goeker M."/>
        </authorList>
    </citation>
    <scope>NUCLEOTIDE SEQUENCE</scope>
    <source>
        <strain evidence="6">DSM 23230</strain>
    </source>
</reference>
<dbReference type="InterPro" id="IPR035647">
    <property type="entry name" value="EFG_III/V"/>
</dbReference>
<dbReference type="CDD" id="cd03710">
    <property type="entry name" value="BipA_TypA_C"/>
    <property type="match status" value="1"/>
</dbReference>
<comment type="function">
    <text evidence="4">A 50S ribosomal subunit assembly protein with GTPase activity, required for 50S subunit assembly at low temperatures, may also play a role in translation. Binds GTP and analogs. Binds the 70S ribosome between the 30S and 50S subunits, in a similar position as ribosome-bound EF-G; it contacts a number of ribosomal proteins, both rRNAs and the A-site tRNA.</text>
</comment>
<dbReference type="GO" id="GO:0005525">
    <property type="term" value="F:GTP binding"/>
    <property type="evidence" value="ECO:0007669"/>
    <property type="project" value="UniProtKB-UniRule"/>
</dbReference>
<dbReference type="SUPFAM" id="SSF52540">
    <property type="entry name" value="P-loop containing nucleoside triphosphate hydrolases"/>
    <property type="match status" value="1"/>
</dbReference>
<organism evidence="6 7">
    <name type="scientific">Halanaerobacter jeridensis</name>
    <dbReference type="NCBI Taxonomy" id="706427"/>
    <lineage>
        <taxon>Bacteria</taxon>
        <taxon>Bacillati</taxon>
        <taxon>Bacillota</taxon>
        <taxon>Clostridia</taxon>
        <taxon>Halanaerobiales</taxon>
        <taxon>Halobacteroidaceae</taxon>
        <taxon>Halanaerobacter</taxon>
    </lineage>
</organism>
<dbReference type="CDD" id="cd03691">
    <property type="entry name" value="BipA_TypA_II"/>
    <property type="match status" value="1"/>
</dbReference>
<dbReference type="GO" id="GO:0043022">
    <property type="term" value="F:ribosome binding"/>
    <property type="evidence" value="ECO:0007669"/>
    <property type="project" value="UniProtKB-UniRule"/>
</dbReference>
<keyword evidence="4" id="KW-0378">Hydrolase</keyword>
<dbReference type="InterPro" id="IPR042116">
    <property type="entry name" value="TypA/BipA_C"/>
</dbReference>
<dbReference type="SMART" id="SM00838">
    <property type="entry name" value="EFG_C"/>
    <property type="match status" value="1"/>
</dbReference>
<keyword evidence="4" id="KW-0699">rRNA-binding</keyword>
<keyword evidence="4" id="KW-0820">tRNA-binding</keyword>
<accession>A0A938XUN4</accession>
<dbReference type="GO" id="GO:0000027">
    <property type="term" value="P:ribosomal large subunit assembly"/>
    <property type="evidence" value="ECO:0007669"/>
    <property type="project" value="UniProtKB-UniRule"/>
</dbReference>
<evidence type="ECO:0000259" key="5">
    <source>
        <dbReference type="PROSITE" id="PS51722"/>
    </source>
</evidence>
<dbReference type="InterPro" id="IPR000640">
    <property type="entry name" value="EFG_V-like"/>
</dbReference>
<dbReference type="InterPro" id="IPR048876">
    <property type="entry name" value="BipA_C"/>
</dbReference>
<dbReference type="SUPFAM" id="SSF54980">
    <property type="entry name" value="EF-G C-terminal domain-like"/>
    <property type="match status" value="2"/>
</dbReference>
<dbReference type="InterPro" id="IPR047041">
    <property type="entry name" value="BipA_GTP-bd_dom"/>
</dbReference>
<evidence type="ECO:0000256" key="4">
    <source>
        <dbReference type="HAMAP-Rule" id="MF_00849"/>
    </source>
</evidence>
<sequence length="604" mass="67478">MITRSDIRNIAIVAHVDHGKTTLVDSLLDQSGIFHSNQQVQERVMDNNDLEREKGITILSKNTAVNFNDTKINIVDTPGHADFGGEVERILKMVDGILLVVDAFEGPMPQTKFVLTKALELDLKPVVVVNKIDRPEARSEEVVDEILDLFIELGADDDQIEFPVVYASALEGYAQSELDESSDDLTPLFESIVEHIPAPRGEKDAPLQTVVTTIEYNDYVGRMALGKVNRGQISEGEEVAICKNDDSIEYKKVSKLYTYQGLDRAEVEEAEVGDIVAIAGMEDINIGETIADKENPEPLSFINIEEPTVSVNFRATDSPFAGQEGDYVTSRQLKDRLLTELEKNVALKVEEIDADTFKVSGRGELHLAILMETMRREGYEFQVSKPEVIIKEEDGQKLEPIKEAVVDVPKDFMGTVIEELGKRKGEMQSMESLSQTRMRLFFEVPARGLIGFRSQFLTKTKGEGILTHTFSHFGPYQGEFEKTSTGSIVADRAGEVTRYGIFTAQERGDIFVKPGAKAYEGMIVGSNSRDQDLDINICKQKKLDNMRASGSDEAMVLTPVTELSLEDALEYISNDELVEITPENIRLRKEILDKKKRVKANKRD</sequence>
<dbReference type="PRINTS" id="PR00315">
    <property type="entry name" value="ELONGATNFCT"/>
</dbReference>
<dbReference type="CDD" id="cd16263">
    <property type="entry name" value="BipA_III"/>
    <property type="match status" value="1"/>
</dbReference>
<dbReference type="AlphaFoldDB" id="A0A938XUN4"/>
<dbReference type="PANTHER" id="PTHR42908">
    <property type="entry name" value="TRANSLATION ELONGATION FACTOR-RELATED"/>
    <property type="match status" value="1"/>
</dbReference>
<dbReference type="InterPro" id="IPR031157">
    <property type="entry name" value="G_TR_CS"/>
</dbReference>
<feature type="binding site" evidence="4">
    <location>
        <begin position="130"/>
        <end position="133"/>
    </location>
    <ligand>
        <name>GTP</name>
        <dbReference type="ChEBI" id="CHEBI:37565"/>
    </ligand>
</feature>
<dbReference type="Gene3D" id="2.40.30.10">
    <property type="entry name" value="Translation factors"/>
    <property type="match status" value="1"/>
</dbReference>
<dbReference type="GO" id="GO:0003924">
    <property type="term" value="F:GTPase activity"/>
    <property type="evidence" value="ECO:0007669"/>
    <property type="project" value="UniProtKB-UniRule"/>
</dbReference>
<dbReference type="Pfam" id="PF00009">
    <property type="entry name" value="GTP_EFTU"/>
    <property type="match status" value="1"/>
</dbReference>
<name>A0A938XUN4_9FIRM</name>
<dbReference type="InterPro" id="IPR009000">
    <property type="entry name" value="Transl_B-barrel_sf"/>
</dbReference>
<dbReference type="GO" id="GO:1990904">
    <property type="term" value="C:ribonucleoprotein complex"/>
    <property type="evidence" value="ECO:0007669"/>
    <property type="project" value="TreeGrafter"/>
</dbReference>
<keyword evidence="4" id="KW-0690">Ribosome biogenesis</keyword>
<dbReference type="InterPro" id="IPR035651">
    <property type="entry name" value="BipA_V"/>
</dbReference>
<dbReference type="InterPro" id="IPR005225">
    <property type="entry name" value="Small_GTP-bd"/>
</dbReference>
<dbReference type="Pfam" id="PF21018">
    <property type="entry name" value="BipA_C"/>
    <property type="match status" value="1"/>
</dbReference>
<dbReference type="FunFam" id="3.30.70.870:FF:000003">
    <property type="entry name" value="GTP-binding protein TypA"/>
    <property type="match status" value="1"/>
</dbReference>
<feature type="domain" description="Tr-type G" evidence="5">
    <location>
        <begin position="5"/>
        <end position="200"/>
    </location>
</feature>
<protein>
    <recommendedName>
        <fullName evidence="4">Large ribosomal subunit assembly factor BipA</fullName>
        <ecNumber evidence="4">3.6.5.-</ecNumber>
    </recommendedName>
    <alternativeName>
        <fullName evidence="4">GTP-binding protein BipA</fullName>
    </alternativeName>
</protein>
<dbReference type="Proteomes" id="UP000774000">
    <property type="component" value="Unassembled WGS sequence"/>
</dbReference>
<proteinExistence type="inferred from homology"/>
<keyword evidence="1 4" id="KW-0547">Nucleotide-binding</keyword>
<dbReference type="InterPro" id="IPR000795">
    <property type="entry name" value="T_Tr_GTP-bd_dom"/>
</dbReference>
<dbReference type="InterPro" id="IPR004161">
    <property type="entry name" value="EFTu-like_2"/>
</dbReference>
<comment type="subcellular location">
    <subcellularLocation>
        <location evidence="4">Cytoplasm</location>
    </subcellularLocation>
    <text evidence="4">Binds to ribosomes.</text>
</comment>
<dbReference type="Pfam" id="PF03144">
    <property type="entry name" value="GTP_EFTU_D2"/>
    <property type="match status" value="1"/>
</dbReference>
<evidence type="ECO:0000256" key="1">
    <source>
        <dbReference type="ARBA" id="ARBA00022741"/>
    </source>
</evidence>
<dbReference type="FunFam" id="3.30.70.240:FF:000002">
    <property type="entry name" value="GTP-binding protein TypA"/>
    <property type="match status" value="1"/>
</dbReference>
<dbReference type="SUPFAM" id="SSF50447">
    <property type="entry name" value="Translation proteins"/>
    <property type="match status" value="1"/>
</dbReference>
<dbReference type="NCBIfam" id="TIGR01394">
    <property type="entry name" value="TypA_BipA"/>
    <property type="match status" value="1"/>
</dbReference>
<keyword evidence="4" id="KW-0963">Cytoplasm</keyword>
<dbReference type="CDD" id="cd01891">
    <property type="entry name" value="TypA_BipA"/>
    <property type="match status" value="1"/>
</dbReference>
<keyword evidence="2 4" id="KW-0342">GTP-binding</keyword>
<evidence type="ECO:0000313" key="7">
    <source>
        <dbReference type="Proteomes" id="UP000774000"/>
    </source>
</evidence>
<dbReference type="FunFam" id="3.40.50.300:FF:000055">
    <property type="entry name" value="GTP-binding protein TypA"/>
    <property type="match status" value="1"/>
</dbReference>
<dbReference type="FunFam" id="2.40.30.10:FF:000016">
    <property type="entry name" value="GTP-binding protein TypA"/>
    <property type="match status" value="1"/>
</dbReference>
<dbReference type="RefSeq" id="WP_204700299.1">
    <property type="nucleotide sequence ID" value="NZ_JAFBDQ010000002.1"/>
</dbReference>
<dbReference type="GO" id="GO:0005829">
    <property type="term" value="C:cytosol"/>
    <property type="evidence" value="ECO:0007669"/>
    <property type="project" value="TreeGrafter"/>
</dbReference>
<dbReference type="GO" id="GO:0010467">
    <property type="term" value="P:gene expression"/>
    <property type="evidence" value="ECO:0007669"/>
    <property type="project" value="UniProtKB-ARBA"/>
</dbReference>
<dbReference type="Gene3D" id="3.30.70.870">
    <property type="entry name" value="Elongation Factor G (Translational Gtpase), domain 3"/>
    <property type="match status" value="1"/>
</dbReference>
<dbReference type="FunFam" id="2.40.50.250:FF:000001">
    <property type="entry name" value="GTP-binding protein TypA"/>
    <property type="match status" value="1"/>
</dbReference>
<dbReference type="PANTHER" id="PTHR42908:SF8">
    <property type="entry name" value="TR-TYPE G DOMAIN-CONTAINING PROTEIN"/>
    <property type="match status" value="1"/>
</dbReference>
<evidence type="ECO:0000313" key="6">
    <source>
        <dbReference type="EMBL" id="MBM7555570.1"/>
    </source>
</evidence>
<dbReference type="GO" id="GO:0019843">
    <property type="term" value="F:rRNA binding"/>
    <property type="evidence" value="ECO:0007669"/>
    <property type="project" value="UniProtKB-KW"/>
</dbReference>
<comment type="catalytic activity">
    <reaction evidence="3 4">
        <text>GTP + H2O = GDP + phosphate + H(+)</text>
        <dbReference type="Rhea" id="RHEA:19669"/>
        <dbReference type="ChEBI" id="CHEBI:15377"/>
        <dbReference type="ChEBI" id="CHEBI:15378"/>
        <dbReference type="ChEBI" id="CHEBI:37565"/>
        <dbReference type="ChEBI" id="CHEBI:43474"/>
        <dbReference type="ChEBI" id="CHEBI:58189"/>
    </reaction>
</comment>
<comment type="similarity">
    <text evidence="4">Belongs to the TRAFAC class translation factor GTPase superfamily. Classic translation factor GTPase family. BipA subfamily.</text>
</comment>
<feature type="binding site" evidence="4">
    <location>
        <begin position="17"/>
        <end position="22"/>
    </location>
    <ligand>
        <name>GTP</name>
        <dbReference type="ChEBI" id="CHEBI:37565"/>
    </ligand>
</feature>
<dbReference type="GO" id="GO:0000049">
    <property type="term" value="F:tRNA binding"/>
    <property type="evidence" value="ECO:0007669"/>
    <property type="project" value="UniProtKB-KW"/>
</dbReference>
<dbReference type="NCBIfam" id="TIGR00231">
    <property type="entry name" value="small_GTP"/>
    <property type="match status" value="1"/>
</dbReference>
<dbReference type="EC" id="3.6.5.-" evidence="4"/>
<evidence type="ECO:0000256" key="2">
    <source>
        <dbReference type="ARBA" id="ARBA00023134"/>
    </source>
</evidence>
<dbReference type="Pfam" id="PF00679">
    <property type="entry name" value="EFG_C"/>
    <property type="match status" value="1"/>
</dbReference>